<dbReference type="Pfam" id="PF11905">
    <property type="entry name" value="DUF3425"/>
    <property type="match status" value="1"/>
</dbReference>
<reference evidence="2" key="1">
    <citation type="journal article" date="2021" name="Nat. Commun.">
        <title>Genetic determinants of endophytism in the Arabidopsis root mycobiome.</title>
        <authorList>
            <person name="Mesny F."/>
            <person name="Miyauchi S."/>
            <person name="Thiergart T."/>
            <person name="Pickel B."/>
            <person name="Atanasova L."/>
            <person name="Karlsson M."/>
            <person name="Huettel B."/>
            <person name="Barry K.W."/>
            <person name="Haridas S."/>
            <person name="Chen C."/>
            <person name="Bauer D."/>
            <person name="Andreopoulos W."/>
            <person name="Pangilinan J."/>
            <person name="LaButti K."/>
            <person name="Riley R."/>
            <person name="Lipzen A."/>
            <person name="Clum A."/>
            <person name="Drula E."/>
            <person name="Henrissat B."/>
            <person name="Kohler A."/>
            <person name="Grigoriev I.V."/>
            <person name="Martin F.M."/>
            <person name="Hacquard S."/>
        </authorList>
    </citation>
    <scope>NUCLEOTIDE SEQUENCE</scope>
    <source>
        <strain evidence="2">MPI-CAGE-AT-0147</strain>
    </source>
</reference>
<feature type="compositionally biased region" description="Polar residues" evidence="1">
    <location>
        <begin position="118"/>
        <end position="129"/>
    </location>
</feature>
<dbReference type="PANTHER" id="PTHR37012:SF7">
    <property type="entry name" value="B-ZIP TRANSCRIPTION FACTOR (EUROFUNG)-RELATED"/>
    <property type="match status" value="1"/>
</dbReference>
<organism evidence="2 3">
    <name type="scientific">Dactylonectria macrodidyma</name>
    <dbReference type="NCBI Taxonomy" id="307937"/>
    <lineage>
        <taxon>Eukaryota</taxon>
        <taxon>Fungi</taxon>
        <taxon>Dikarya</taxon>
        <taxon>Ascomycota</taxon>
        <taxon>Pezizomycotina</taxon>
        <taxon>Sordariomycetes</taxon>
        <taxon>Hypocreomycetidae</taxon>
        <taxon>Hypocreales</taxon>
        <taxon>Nectriaceae</taxon>
        <taxon>Dactylonectria</taxon>
    </lineage>
</organism>
<accession>A0A9P9FN72</accession>
<protein>
    <recommendedName>
        <fullName evidence="4">BZIP transcription factor</fullName>
    </recommendedName>
</protein>
<dbReference type="PANTHER" id="PTHR37012">
    <property type="entry name" value="B-ZIP TRANSCRIPTION FACTOR (EUROFUNG)-RELATED"/>
    <property type="match status" value="1"/>
</dbReference>
<dbReference type="AlphaFoldDB" id="A0A9P9FN72"/>
<proteinExistence type="predicted"/>
<evidence type="ECO:0000313" key="3">
    <source>
        <dbReference type="Proteomes" id="UP000738349"/>
    </source>
</evidence>
<keyword evidence="3" id="KW-1185">Reference proteome</keyword>
<gene>
    <name evidence="2" type="ORF">EDB81DRAFT_782306</name>
</gene>
<dbReference type="OrthoDB" id="5086080at2759"/>
<name>A0A9P9FN72_9HYPO</name>
<feature type="region of interest" description="Disordered" evidence="1">
    <location>
        <begin position="1"/>
        <end position="33"/>
    </location>
</feature>
<feature type="compositionally biased region" description="Basic and acidic residues" evidence="1">
    <location>
        <begin position="1"/>
        <end position="29"/>
    </location>
</feature>
<evidence type="ECO:0000313" key="2">
    <source>
        <dbReference type="EMBL" id="KAH7166465.1"/>
    </source>
</evidence>
<sequence>MSDHDPPSKEACSKSEKQRIRKRELDRRAQRTARVKTKNRIAYLEGVVETFRGQDAAGANASLMTQLESVSAERDGLRRFLQSLDDSIRSHLAGDDDTVVLNPPSRPRGQGSGDPDSKVQSSNNLNTSGRAPVDVTAETPLSHATQTPFDPSSITIPPAADMSLLDFGSEMDYSIDGSISGSINFNLSAARAQKAAALIPAAEHPASSPDTDEQTTVCEPVVVPVDPSPSSTCPCASTRTRRLADGTEVSFNIWRAANQVLNKPVKLLEENSDSESVSDDIIVRAILEGWESVSKVYRLSPIWEKIRHLDEIGFMACSPVERFGILWIVHLLMPVQHNAKTTRSRTLPPWYKKTVTTHGRHPPAAEYLPWPGVRESFIHYHHRYCQNTFWHLFKEHVRIIWPFEFRDCFTQDANQGRYRISSVFEQTIRNGRSWTMERDFFGTFPELHQEIPVFLDIVPPPPRFGAWDFGQPPSGRAIQHGSSYEEVEDQFFGLPLLGPLKPHGWNVNDYNRPTGY</sequence>
<dbReference type="InterPro" id="IPR021833">
    <property type="entry name" value="DUF3425"/>
</dbReference>
<comment type="caution">
    <text evidence="2">The sequence shown here is derived from an EMBL/GenBank/DDBJ whole genome shotgun (WGS) entry which is preliminary data.</text>
</comment>
<feature type="region of interest" description="Disordered" evidence="1">
    <location>
        <begin position="94"/>
        <end position="132"/>
    </location>
</feature>
<evidence type="ECO:0008006" key="4">
    <source>
        <dbReference type="Google" id="ProtNLM"/>
    </source>
</evidence>
<evidence type="ECO:0000256" key="1">
    <source>
        <dbReference type="SAM" id="MobiDB-lite"/>
    </source>
</evidence>
<dbReference type="EMBL" id="JAGMUV010000003">
    <property type="protein sequence ID" value="KAH7166465.1"/>
    <property type="molecule type" value="Genomic_DNA"/>
</dbReference>
<dbReference type="Proteomes" id="UP000738349">
    <property type="component" value="Unassembled WGS sequence"/>
</dbReference>
<dbReference type="CDD" id="cd14688">
    <property type="entry name" value="bZIP_YAP"/>
    <property type="match status" value="1"/>
</dbReference>